<proteinExistence type="predicted"/>
<dbReference type="Gramene" id="rna-AYBTSS11_LOCUS18181">
    <property type="protein sequence ID" value="CAJ1960419.1"/>
    <property type="gene ID" value="gene-AYBTSS11_LOCUS18181"/>
</dbReference>
<name>A0AA86SI19_9FABA</name>
<protein>
    <submittedName>
        <fullName evidence="1">Uncharacterized protein</fullName>
    </submittedName>
</protein>
<evidence type="ECO:0000313" key="2">
    <source>
        <dbReference type="Proteomes" id="UP001189624"/>
    </source>
</evidence>
<dbReference type="Proteomes" id="UP001189624">
    <property type="component" value="Chromosome 6"/>
</dbReference>
<sequence>MDRTLISLNEANLEDPKAEAGHTIPNGVEMVRSEVEYLSCCLSCYQAVGGPVGGLGLRLSYDSGNGRNEFYNSLFVGCKQTTYKSRCMLCCPLLLHYRCDKGCAWNIDSGE</sequence>
<organism evidence="1 2">
    <name type="scientific">Sphenostylis stenocarpa</name>
    <dbReference type="NCBI Taxonomy" id="92480"/>
    <lineage>
        <taxon>Eukaryota</taxon>
        <taxon>Viridiplantae</taxon>
        <taxon>Streptophyta</taxon>
        <taxon>Embryophyta</taxon>
        <taxon>Tracheophyta</taxon>
        <taxon>Spermatophyta</taxon>
        <taxon>Magnoliopsida</taxon>
        <taxon>eudicotyledons</taxon>
        <taxon>Gunneridae</taxon>
        <taxon>Pentapetalae</taxon>
        <taxon>rosids</taxon>
        <taxon>fabids</taxon>
        <taxon>Fabales</taxon>
        <taxon>Fabaceae</taxon>
        <taxon>Papilionoideae</taxon>
        <taxon>50 kb inversion clade</taxon>
        <taxon>NPAAA clade</taxon>
        <taxon>indigoferoid/millettioid clade</taxon>
        <taxon>Phaseoleae</taxon>
        <taxon>Sphenostylis</taxon>
    </lineage>
</organism>
<evidence type="ECO:0000313" key="1">
    <source>
        <dbReference type="EMBL" id="CAJ1960419.1"/>
    </source>
</evidence>
<keyword evidence="2" id="KW-1185">Reference proteome</keyword>
<reference evidence="1" key="1">
    <citation type="submission" date="2023-10" db="EMBL/GenBank/DDBJ databases">
        <authorList>
            <person name="Domelevo Entfellner J.-B."/>
        </authorList>
    </citation>
    <scope>NUCLEOTIDE SEQUENCE</scope>
</reference>
<dbReference type="EMBL" id="OY731403">
    <property type="protein sequence ID" value="CAJ1960419.1"/>
    <property type="molecule type" value="Genomic_DNA"/>
</dbReference>
<dbReference type="AlphaFoldDB" id="A0AA86SI19"/>
<accession>A0AA86SI19</accession>
<gene>
    <name evidence="1" type="ORF">AYBTSS11_LOCUS18181</name>
</gene>